<organism evidence="1 2">
    <name type="scientific">Candidatus Salinicoccus stercoripullorum</name>
    <dbReference type="NCBI Taxonomy" id="2838756"/>
    <lineage>
        <taxon>Bacteria</taxon>
        <taxon>Bacillati</taxon>
        <taxon>Bacillota</taxon>
        <taxon>Bacilli</taxon>
        <taxon>Bacillales</taxon>
        <taxon>Staphylococcaceae</taxon>
        <taxon>Salinicoccus</taxon>
    </lineage>
</organism>
<dbReference type="Proteomes" id="UP000823989">
    <property type="component" value="Unassembled WGS sequence"/>
</dbReference>
<evidence type="ECO:0000313" key="1">
    <source>
        <dbReference type="EMBL" id="HIW12467.1"/>
    </source>
</evidence>
<comment type="caution">
    <text evidence="1">The sequence shown here is derived from an EMBL/GenBank/DDBJ whole genome shotgun (WGS) entry which is preliminary data.</text>
</comment>
<sequence>MKIDFKINMQDVNSDYINKEIDAFAADLPPGVSVIQNADRWNESLEHNIGQAAGDIQLIVASYDDSVLAGVPGHDNIIPVRGTVEDAKLHVKFSHFIILDDHQTIRFGSGHAEWKQTDIIMCGLEGAESADGRIYRHFLETSGRPEADDAPRFYENLIRENTVLIPSRKLFVHEFNHALSFRMNIWLQQILAVSTSRGRLGQTESVRIHGEPDRGFPDTVEALLTVISHIDSALQKRYDTGATALLEHFNEQFTVPLKNMLDRGEIGKDALIAQMKRLGIKNIHYKTLNKGDAKKLVLAYCFPPYNDTSGNVMAKRIHESGEIVDIISNNMDRIRSRDDKLLNLVSELLDSQFMLDGPQAFSSWGSIESYMQDGYQLFLSHRDKYEEIYSRAMFTQSHFLGFEIKRHNPQVKWVAEFSDPLHKDVNAEQRYAPVEDDEYLEGLKRDLDPEYHRLISDNVFNLCEVLPFIHADELIFTNTHQLEYMMERFDPELQELIRKKAVISQHPTPPKSLYSLVQSYYTLDDTVINLAYFGNFYDTRGFRQIELVARQLYDRKINNFRIHVFTNLNGRTVQLHRNSDFKDYIILNPYVPYFEFLNLADTLDILMIFDAQTIGIKPFNPYVPSKLSDCRGSSSFVWAFTEPGSVLDGTVDDNIAITRQHDYHEYAGAFHTLAGRLGKELYRADMITCPD</sequence>
<gene>
    <name evidence="1" type="ORF">H9891_04830</name>
</gene>
<name>A0A9D1TZS2_9STAP</name>
<reference evidence="1" key="1">
    <citation type="journal article" date="2021" name="PeerJ">
        <title>Extensive microbial diversity within the chicken gut microbiome revealed by metagenomics and culture.</title>
        <authorList>
            <person name="Gilroy R."/>
            <person name="Ravi A."/>
            <person name="Getino M."/>
            <person name="Pursley I."/>
            <person name="Horton D.L."/>
            <person name="Alikhan N.F."/>
            <person name="Baker D."/>
            <person name="Gharbi K."/>
            <person name="Hall N."/>
            <person name="Watson M."/>
            <person name="Adriaenssens E.M."/>
            <person name="Foster-Nyarko E."/>
            <person name="Jarju S."/>
            <person name="Secka A."/>
            <person name="Antonio M."/>
            <person name="Oren A."/>
            <person name="Chaudhuri R.R."/>
            <person name="La Ragione R."/>
            <person name="Hildebrand F."/>
            <person name="Pallen M.J."/>
        </authorList>
    </citation>
    <scope>NUCLEOTIDE SEQUENCE</scope>
    <source>
        <strain evidence="1">ChiHjej13B12-752</strain>
    </source>
</reference>
<dbReference type="AlphaFoldDB" id="A0A9D1TZS2"/>
<evidence type="ECO:0000313" key="2">
    <source>
        <dbReference type="Proteomes" id="UP000823989"/>
    </source>
</evidence>
<proteinExistence type="predicted"/>
<protein>
    <submittedName>
        <fullName evidence="1">Uncharacterized protein</fullName>
    </submittedName>
</protein>
<reference evidence="1" key="2">
    <citation type="submission" date="2021-04" db="EMBL/GenBank/DDBJ databases">
        <authorList>
            <person name="Gilroy R."/>
        </authorList>
    </citation>
    <scope>NUCLEOTIDE SEQUENCE</scope>
    <source>
        <strain evidence="1">ChiHjej13B12-752</strain>
    </source>
</reference>
<dbReference type="EMBL" id="DXHR01000018">
    <property type="protein sequence ID" value="HIW12467.1"/>
    <property type="molecule type" value="Genomic_DNA"/>
</dbReference>
<accession>A0A9D1TZS2</accession>